<accession>A0ABS1F154</accession>
<dbReference type="InterPro" id="IPR050204">
    <property type="entry name" value="AraC_XylS_family_regulators"/>
</dbReference>
<comment type="caution">
    <text evidence="5">The sequence shown here is derived from an EMBL/GenBank/DDBJ whole genome shotgun (WGS) entry which is preliminary data.</text>
</comment>
<name>A0ABS1F154_9PROT</name>
<dbReference type="RefSeq" id="WP_200191400.1">
    <property type="nucleotide sequence ID" value="NZ_JAENHM010000023.1"/>
</dbReference>
<keyword evidence="2" id="KW-0238">DNA-binding</keyword>
<feature type="domain" description="HTH araC/xylS-type" evidence="4">
    <location>
        <begin position="226"/>
        <end position="326"/>
    </location>
</feature>
<sequence length="329" mass="35742">MDMTAALFSSNGPSLDASALRLCRIFETPDLDDARERISKVMQPHSLMACGRSNGQPSHMDFMAMKGMGIGTIKFGQASIAVPPLDDYYLAILCVSGGAEIRIERDTFTVDRFNGVLCSPGSPIAGQFSPDCEQLVLKIARTRLAAFNGPRPVRLAARLDLRSPRLTPLLVALGGVIGDPATVRLIRDDALVAAEYEQLFLRLLLAGQDCVETDDRPQGPRPVSVHRAIAYLRENSAAAITLADIAQAAGVPERTLHDAFKRFEGVSPLRYLRNLRLDDVHARLRGGGEDASVTVLALNAGFTHLSRFAQDYAERFGERPSDTLRRGGA</sequence>
<reference evidence="6" key="1">
    <citation type="submission" date="2021-01" db="EMBL/GenBank/DDBJ databases">
        <title>Genome public.</title>
        <authorList>
            <person name="Liu C."/>
            <person name="Sun Q."/>
        </authorList>
    </citation>
    <scope>NUCLEOTIDE SEQUENCE [LARGE SCALE GENOMIC DNA]</scope>
    <source>
        <strain evidence="6">YIM B02556</strain>
    </source>
</reference>
<evidence type="ECO:0000256" key="2">
    <source>
        <dbReference type="ARBA" id="ARBA00023125"/>
    </source>
</evidence>
<protein>
    <submittedName>
        <fullName evidence="5">AraC family transcriptional regulator</fullName>
    </submittedName>
</protein>
<dbReference type="Pfam" id="PF14525">
    <property type="entry name" value="AraC_binding_2"/>
    <property type="match status" value="1"/>
</dbReference>
<evidence type="ECO:0000313" key="5">
    <source>
        <dbReference type="EMBL" id="MBK1837135.1"/>
    </source>
</evidence>
<evidence type="ECO:0000313" key="6">
    <source>
        <dbReference type="Proteomes" id="UP000652760"/>
    </source>
</evidence>
<keyword evidence="3" id="KW-0804">Transcription</keyword>
<dbReference type="SMART" id="SM00342">
    <property type="entry name" value="HTH_ARAC"/>
    <property type="match status" value="1"/>
</dbReference>
<gene>
    <name evidence="5" type="ORF">JHL17_06900</name>
</gene>
<organism evidence="5 6">
    <name type="scientific">Azospirillum endophyticum</name>
    <dbReference type="NCBI Taxonomy" id="2800326"/>
    <lineage>
        <taxon>Bacteria</taxon>
        <taxon>Pseudomonadati</taxon>
        <taxon>Pseudomonadota</taxon>
        <taxon>Alphaproteobacteria</taxon>
        <taxon>Rhodospirillales</taxon>
        <taxon>Azospirillaceae</taxon>
        <taxon>Azospirillum</taxon>
    </lineage>
</organism>
<dbReference type="Pfam" id="PF12833">
    <property type="entry name" value="HTH_18"/>
    <property type="match status" value="1"/>
</dbReference>
<dbReference type="InterPro" id="IPR018060">
    <property type="entry name" value="HTH_AraC"/>
</dbReference>
<evidence type="ECO:0000259" key="4">
    <source>
        <dbReference type="PROSITE" id="PS01124"/>
    </source>
</evidence>
<proteinExistence type="predicted"/>
<evidence type="ECO:0000256" key="3">
    <source>
        <dbReference type="ARBA" id="ARBA00023163"/>
    </source>
</evidence>
<dbReference type="Gene3D" id="1.10.10.60">
    <property type="entry name" value="Homeodomain-like"/>
    <property type="match status" value="1"/>
</dbReference>
<dbReference type="Proteomes" id="UP000652760">
    <property type="component" value="Unassembled WGS sequence"/>
</dbReference>
<dbReference type="PROSITE" id="PS01124">
    <property type="entry name" value="HTH_ARAC_FAMILY_2"/>
    <property type="match status" value="1"/>
</dbReference>
<evidence type="ECO:0000256" key="1">
    <source>
        <dbReference type="ARBA" id="ARBA00023015"/>
    </source>
</evidence>
<dbReference type="EMBL" id="JAENHM010000023">
    <property type="protein sequence ID" value="MBK1837135.1"/>
    <property type="molecule type" value="Genomic_DNA"/>
</dbReference>
<keyword evidence="1" id="KW-0805">Transcription regulation</keyword>
<dbReference type="InterPro" id="IPR035418">
    <property type="entry name" value="AraC-bd_2"/>
</dbReference>
<dbReference type="PANTHER" id="PTHR46796">
    <property type="entry name" value="HTH-TYPE TRANSCRIPTIONAL ACTIVATOR RHAS-RELATED"/>
    <property type="match status" value="1"/>
</dbReference>
<dbReference type="InterPro" id="IPR009057">
    <property type="entry name" value="Homeodomain-like_sf"/>
</dbReference>
<dbReference type="SUPFAM" id="SSF46689">
    <property type="entry name" value="Homeodomain-like"/>
    <property type="match status" value="1"/>
</dbReference>
<keyword evidence="6" id="KW-1185">Reference proteome</keyword>